<dbReference type="SUPFAM" id="SSF51445">
    <property type="entry name" value="(Trans)glycosidases"/>
    <property type="match status" value="1"/>
</dbReference>
<proteinExistence type="inferred from homology"/>
<dbReference type="EMBL" id="JASBNA010000064">
    <property type="protein sequence ID" value="KAK7679054.1"/>
    <property type="molecule type" value="Genomic_DNA"/>
</dbReference>
<dbReference type="GO" id="GO:0006004">
    <property type="term" value="P:fucose metabolic process"/>
    <property type="evidence" value="ECO:0007669"/>
    <property type="project" value="TreeGrafter"/>
</dbReference>
<dbReference type="Pfam" id="PF16757">
    <property type="entry name" value="Fucosidase_C"/>
    <property type="match status" value="1"/>
</dbReference>
<evidence type="ECO:0000256" key="3">
    <source>
        <dbReference type="ARBA" id="ARBA00022729"/>
    </source>
</evidence>
<dbReference type="InterPro" id="IPR057739">
    <property type="entry name" value="Glyco_hydro_29_N"/>
</dbReference>
<organism evidence="8 9">
    <name type="scientific">Cerrena zonata</name>
    <dbReference type="NCBI Taxonomy" id="2478898"/>
    <lineage>
        <taxon>Eukaryota</taxon>
        <taxon>Fungi</taxon>
        <taxon>Dikarya</taxon>
        <taxon>Basidiomycota</taxon>
        <taxon>Agaricomycotina</taxon>
        <taxon>Agaricomycetes</taxon>
        <taxon>Polyporales</taxon>
        <taxon>Cerrenaceae</taxon>
        <taxon>Cerrena</taxon>
    </lineage>
</organism>
<evidence type="ECO:0000313" key="9">
    <source>
        <dbReference type="Proteomes" id="UP001385951"/>
    </source>
</evidence>
<comment type="caution">
    <text evidence="8">The sequence shown here is derived from an EMBL/GenBank/DDBJ whole genome shotgun (WGS) entry which is preliminary data.</text>
</comment>
<keyword evidence="9" id="KW-1185">Reference proteome</keyword>
<keyword evidence="4" id="KW-0378">Hydrolase</keyword>
<dbReference type="Proteomes" id="UP001385951">
    <property type="component" value="Unassembled WGS sequence"/>
</dbReference>
<dbReference type="GO" id="GO:0004560">
    <property type="term" value="F:alpha-L-fucosidase activity"/>
    <property type="evidence" value="ECO:0007669"/>
    <property type="project" value="UniProtKB-EC"/>
</dbReference>
<reference evidence="8 9" key="1">
    <citation type="submission" date="2022-09" db="EMBL/GenBank/DDBJ databases">
        <authorList>
            <person name="Palmer J.M."/>
        </authorList>
    </citation>
    <scope>NUCLEOTIDE SEQUENCE [LARGE SCALE GENOMIC DNA]</scope>
    <source>
        <strain evidence="8 9">DSM 7382</strain>
    </source>
</reference>
<evidence type="ECO:0000256" key="2">
    <source>
        <dbReference type="ARBA" id="ARBA00012662"/>
    </source>
</evidence>
<dbReference type="EC" id="3.2.1.51" evidence="2"/>
<keyword evidence="3" id="KW-0732">Signal</keyword>
<accession>A0AAW0FJB7</accession>
<dbReference type="SMART" id="SM00812">
    <property type="entry name" value="Alpha_L_fucos"/>
    <property type="match status" value="1"/>
</dbReference>
<evidence type="ECO:0000256" key="5">
    <source>
        <dbReference type="ARBA" id="ARBA00023295"/>
    </source>
</evidence>
<evidence type="ECO:0000256" key="4">
    <source>
        <dbReference type="ARBA" id="ARBA00022801"/>
    </source>
</evidence>
<dbReference type="Gene3D" id="2.60.40.1180">
    <property type="entry name" value="Golgi alpha-mannosidase II"/>
    <property type="match status" value="1"/>
</dbReference>
<sequence>MASLLFEYDIDILWCDIGGPSTFPQLGASWYNHAASQNRQVVMNNRCGANQSDFVTPEYATFSALLSQKWESNAGMDPFSYGYNSDTPSNAYQNATSVLTELIDIVSKGGNFLLELVAYQYELLFSIRSIGPKEDGSVIPEEAEPLRQVGQWLKAAGESIYGTRPWFIQPEDISEGSTNVRFTTKPDAFYIIAISRPSNGTLKTTAPVPIKEGDQVTLLGGNGDTLKWSVTDGTLTVDVDGDELDKIPLPAWAFKVEYSTT</sequence>
<gene>
    <name evidence="8" type="ORF">QCA50_017998</name>
</gene>
<dbReference type="AlphaFoldDB" id="A0AAW0FJB7"/>
<dbReference type="InterPro" id="IPR013780">
    <property type="entry name" value="Glyco_hydro_b"/>
</dbReference>
<evidence type="ECO:0000259" key="6">
    <source>
        <dbReference type="Pfam" id="PF01120"/>
    </source>
</evidence>
<name>A0AAW0FJB7_9APHY</name>
<dbReference type="Gene3D" id="3.20.20.80">
    <property type="entry name" value="Glycosidases"/>
    <property type="match status" value="1"/>
</dbReference>
<dbReference type="InterPro" id="IPR000933">
    <property type="entry name" value="Glyco_hydro_29"/>
</dbReference>
<protein>
    <recommendedName>
        <fullName evidence="2">alpha-L-fucosidase</fullName>
        <ecNumber evidence="2">3.2.1.51</ecNumber>
    </recommendedName>
</protein>
<dbReference type="PANTHER" id="PTHR10030:SF37">
    <property type="entry name" value="ALPHA-L-FUCOSIDASE-RELATED"/>
    <property type="match status" value="1"/>
</dbReference>
<feature type="domain" description="Glycoside hydrolase family 29 N-terminal" evidence="6">
    <location>
        <begin position="3"/>
        <end position="158"/>
    </location>
</feature>
<feature type="domain" description="Alpha-L-fucosidase C-terminal" evidence="7">
    <location>
        <begin position="178"/>
        <end position="257"/>
    </location>
</feature>
<evidence type="ECO:0000259" key="7">
    <source>
        <dbReference type="Pfam" id="PF16757"/>
    </source>
</evidence>
<evidence type="ECO:0000313" key="8">
    <source>
        <dbReference type="EMBL" id="KAK7679054.1"/>
    </source>
</evidence>
<comment type="similarity">
    <text evidence="1">Belongs to the glycosyl hydrolase 29 family.</text>
</comment>
<evidence type="ECO:0000256" key="1">
    <source>
        <dbReference type="ARBA" id="ARBA00007951"/>
    </source>
</evidence>
<dbReference type="PANTHER" id="PTHR10030">
    <property type="entry name" value="ALPHA-L-FUCOSIDASE"/>
    <property type="match status" value="1"/>
</dbReference>
<dbReference type="Pfam" id="PF01120">
    <property type="entry name" value="Alpha_L_fucos"/>
    <property type="match status" value="1"/>
</dbReference>
<keyword evidence="5" id="KW-0326">Glycosidase</keyword>
<dbReference type="InterPro" id="IPR017853">
    <property type="entry name" value="GH"/>
</dbReference>
<dbReference type="GO" id="GO:0016139">
    <property type="term" value="P:glycoside catabolic process"/>
    <property type="evidence" value="ECO:0007669"/>
    <property type="project" value="TreeGrafter"/>
</dbReference>
<dbReference type="InterPro" id="IPR031919">
    <property type="entry name" value="Fucosidase_C"/>
</dbReference>